<evidence type="ECO:0000256" key="9">
    <source>
        <dbReference type="ARBA" id="ARBA00022840"/>
    </source>
</evidence>
<keyword evidence="12 14" id="KW-0472">Membrane</keyword>
<feature type="compositionally biased region" description="Low complexity" evidence="13">
    <location>
        <begin position="942"/>
        <end position="951"/>
    </location>
</feature>
<gene>
    <name evidence="16" type="ORF">BKK80_02225</name>
</gene>
<evidence type="ECO:0000256" key="4">
    <source>
        <dbReference type="ARBA" id="ARBA00022553"/>
    </source>
</evidence>
<proteinExistence type="predicted"/>
<feature type="region of interest" description="Disordered" evidence="13">
    <location>
        <begin position="937"/>
        <end position="962"/>
    </location>
</feature>
<evidence type="ECO:0000313" key="17">
    <source>
        <dbReference type="Proteomes" id="UP000177515"/>
    </source>
</evidence>
<dbReference type="SMART" id="SM00388">
    <property type="entry name" value="HisKA"/>
    <property type="match status" value="1"/>
</dbReference>
<dbReference type="InterPro" id="IPR004358">
    <property type="entry name" value="Sig_transdc_His_kin-like_C"/>
</dbReference>
<keyword evidence="7" id="KW-0547">Nucleotide-binding</keyword>
<keyword evidence="17" id="KW-1185">Reference proteome</keyword>
<dbReference type="InterPro" id="IPR052023">
    <property type="entry name" value="Histidine_kinase_KdpD"/>
</dbReference>
<sequence length="962" mass="104260">MSDSSLRDPSERPDPDALLQRVQAEGARAARGKLRVYFGASAGVGKTYAMLSAARALHGDGVDVLVGVVETHGRAETEALLAGLERLPPKVVPYRERELTEFDLDGALARRPALVLVDELAHSNAPGSRHPKRWQDIQELQAAGIDVWTTVNVQHLDSLNQAVGGITGIRVWETVPDAVFDDADEVILVDLPADELLRRLQEGKVYLPEQARHAARNFFRKGNLIALRELALRRTADRVDDDVRAYRHAEAIQPVWRTREAVLACIGAGDDAEQVVRSVRRMAGQLDCEWHVVTIATPRLAPLSEAARLRMQEAMRLAEEMGARTETLAGNDMVRAVVGYVRRHNLTKVVLGRAPADWRRGGGTVLERARAVLATSLSPFLGARAWLFGRRSFADALAAACPEIDVIRVAADTTRDDLRGRNPPPGTRPALADDEAQAEVALAHRKDYLWALVWCGAATALSALTRPWFDLVNIAMLFLAAVVAVALRHGRGPAALASVVSVAAFDFFFVPPRMSFAVSDVQYLLTFAVLLTVGLVIGQLTAGLREQAEVSVQRETDARTLYELARELSAALMTEQIVSIGSRFLHAAFQANCAFFLVSAQGRLLPPLVDPAHRDGSRGGIDPVLAQWVFDHGQPAGTGTHTLPGSTVLYLPLKAPMQVRGVLAVEPQAWRAFTEPGLRRQVDVFATLIAIAIERLHYVEVAQQALVSMESERLRSSLLAAVSHDLRTPLTGLIGMAETLLRGVPALAPPVAETVDAMRGQALRMRTMVVNLLDMARLQSRDVQMQQEWQSLEELVGAALAAMRDALRQHRITVADLSALPLVECDAVLMERVLCNLLENAAKYTPPGSTVAIAGEVAGEEVRLAVEDDGPGVPAGKERLIFEKFTRGERESATTGVGLGLAVCEAIVQAHGGRIWVEGRGDGGSGARFVIALPRGNPPAIEPEAPVAAPQEAREHAPHDKS</sequence>
<dbReference type="Pfam" id="PF13492">
    <property type="entry name" value="GAF_3"/>
    <property type="match status" value="1"/>
</dbReference>
<comment type="catalytic activity">
    <reaction evidence="1">
        <text>ATP + protein L-histidine = ADP + protein N-phospho-L-histidine.</text>
        <dbReference type="EC" id="2.7.13.3"/>
    </reaction>
</comment>
<feature type="compositionally biased region" description="Basic and acidic residues" evidence="13">
    <location>
        <begin position="952"/>
        <end position="962"/>
    </location>
</feature>
<dbReference type="InterPro" id="IPR003594">
    <property type="entry name" value="HATPase_dom"/>
</dbReference>
<dbReference type="RefSeq" id="WP_071068552.1">
    <property type="nucleotide sequence ID" value="NZ_CP017754.1"/>
</dbReference>
<dbReference type="Pfam" id="PF13493">
    <property type="entry name" value="DUF4118"/>
    <property type="match status" value="1"/>
</dbReference>
<dbReference type="GO" id="GO:0016301">
    <property type="term" value="F:kinase activity"/>
    <property type="evidence" value="ECO:0007669"/>
    <property type="project" value="UniProtKB-KW"/>
</dbReference>
<dbReference type="Pfam" id="PF00512">
    <property type="entry name" value="HisKA"/>
    <property type="match status" value="1"/>
</dbReference>
<dbReference type="PANTHER" id="PTHR45569">
    <property type="entry name" value="SENSOR PROTEIN KDPD"/>
    <property type="match status" value="1"/>
</dbReference>
<dbReference type="EC" id="2.7.13.3" evidence="3"/>
<keyword evidence="10 14" id="KW-1133">Transmembrane helix</keyword>
<dbReference type="InterPro" id="IPR003018">
    <property type="entry name" value="GAF"/>
</dbReference>
<dbReference type="CDD" id="cd00075">
    <property type="entry name" value="HATPase"/>
    <property type="match status" value="1"/>
</dbReference>
<dbReference type="Pfam" id="PF02702">
    <property type="entry name" value="KdpD"/>
    <property type="match status" value="1"/>
</dbReference>
<keyword evidence="5" id="KW-0808">Transferase</keyword>
<dbReference type="SUPFAM" id="SSF55781">
    <property type="entry name" value="GAF domain-like"/>
    <property type="match status" value="1"/>
</dbReference>
<evidence type="ECO:0000259" key="15">
    <source>
        <dbReference type="PROSITE" id="PS50109"/>
    </source>
</evidence>
<evidence type="ECO:0000256" key="1">
    <source>
        <dbReference type="ARBA" id="ARBA00000085"/>
    </source>
</evidence>
<dbReference type="SUPFAM" id="SSF55874">
    <property type="entry name" value="ATPase domain of HSP90 chaperone/DNA topoisomerase II/histidine kinase"/>
    <property type="match status" value="1"/>
</dbReference>
<dbReference type="PROSITE" id="PS50109">
    <property type="entry name" value="HIS_KIN"/>
    <property type="match status" value="1"/>
</dbReference>
<reference evidence="16 17" key="1">
    <citation type="submission" date="2016-10" db="EMBL/GenBank/DDBJ databases">
        <title>Complete genome sequences of three Cupriavidus strains isolated from various Malaysian environments.</title>
        <authorList>
            <person name="Abdullah A.A.-A."/>
            <person name="Shafie N.A.H."/>
            <person name="Lau N.S."/>
        </authorList>
    </citation>
    <scope>NUCLEOTIDE SEQUENCE [LARGE SCALE GENOMIC DNA]</scope>
    <source>
        <strain evidence="16 17">USMAA1020</strain>
    </source>
</reference>
<protein>
    <recommendedName>
        <fullName evidence="3">histidine kinase</fullName>
        <ecNumber evidence="3">2.7.13.3</ecNumber>
    </recommendedName>
</protein>
<dbReference type="PANTHER" id="PTHR45569:SF1">
    <property type="entry name" value="SENSOR PROTEIN KDPD"/>
    <property type="match status" value="1"/>
</dbReference>
<evidence type="ECO:0000256" key="6">
    <source>
        <dbReference type="ARBA" id="ARBA00022692"/>
    </source>
</evidence>
<name>A0ABN4THL6_9BURK</name>
<evidence type="ECO:0000256" key="12">
    <source>
        <dbReference type="ARBA" id="ARBA00023136"/>
    </source>
</evidence>
<comment type="subcellular location">
    <subcellularLocation>
        <location evidence="2">Membrane</location>
        <topology evidence="2">Multi-pass membrane protein</topology>
    </subcellularLocation>
</comment>
<dbReference type="Gene3D" id="1.20.120.620">
    <property type="entry name" value="Backbone structure of the membrane domain of e. Coli histidine kinase receptor kdpd"/>
    <property type="match status" value="1"/>
</dbReference>
<evidence type="ECO:0000256" key="8">
    <source>
        <dbReference type="ARBA" id="ARBA00022777"/>
    </source>
</evidence>
<evidence type="ECO:0000313" key="16">
    <source>
        <dbReference type="EMBL" id="AOZ04778.1"/>
    </source>
</evidence>
<dbReference type="SMART" id="SM00387">
    <property type="entry name" value="HATPase_c"/>
    <property type="match status" value="1"/>
</dbReference>
<dbReference type="EMBL" id="CP017754">
    <property type="protein sequence ID" value="AOZ04778.1"/>
    <property type="molecule type" value="Genomic_DNA"/>
</dbReference>
<evidence type="ECO:0000256" key="5">
    <source>
        <dbReference type="ARBA" id="ARBA00022679"/>
    </source>
</evidence>
<evidence type="ECO:0000256" key="10">
    <source>
        <dbReference type="ARBA" id="ARBA00022989"/>
    </source>
</evidence>
<accession>A0ABN4THL6</accession>
<dbReference type="InterPro" id="IPR003852">
    <property type="entry name" value="Sig_transdc_His_kinase_KdpD_N"/>
</dbReference>
<dbReference type="InterPro" id="IPR027417">
    <property type="entry name" value="P-loop_NTPase"/>
</dbReference>
<dbReference type="Gene3D" id="3.30.450.40">
    <property type="match status" value="1"/>
</dbReference>
<dbReference type="CDD" id="cd00082">
    <property type="entry name" value="HisKA"/>
    <property type="match status" value="1"/>
</dbReference>
<dbReference type="Gene3D" id="1.10.287.130">
    <property type="match status" value="1"/>
</dbReference>
<dbReference type="Gene3D" id="3.30.565.10">
    <property type="entry name" value="Histidine kinase-like ATPase, C-terminal domain"/>
    <property type="match status" value="1"/>
</dbReference>
<dbReference type="InterPro" id="IPR038318">
    <property type="entry name" value="KdpD_sf"/>
</dbReference>
<keyword evidence="11" id="KW-0902">Two-component regulatory system</keyword>
<keyword evidence="9" id="KW-0067">ATP-binding</keyword>
<keyword evidence="4" id="KW-0597">Phosphoprotein</keyword>
<dbReference type="InterPro" id="IPR005467">
    <property type="entry name" value="His_kinase_dom"/>
</dbReference>
<evidence type="ECO:0000256" key="3">
    <source>
        <dbReference type="ARBA" id="ARBA00012438"/>
    </source>
</evidence>
<organism evidence="16 17">
    <name type="scientific">Cupriavidus malaysiensis</name>
    <dbReference type="NCBI Taxonomy" id="367825"/>
    <lineage>
        <taxon>Bacteria</taxon>
        <taxon>Pseudomonadati</taxon>
        <taxon>Pseudomonadota</taxon>
        <taxon>Betaproteobacteria</taxon>
        <taxon>Burkholderiales</taxon>
        <taxon>Burkholderiaceae</taxon>
        <taxon>Cupriavidus</taxon>
    </lineage>
</organism>
<evidence type="ECO:0000256" key="14">
    <source>
        <dbReference type="SAM" id="Phobius"/>
    </source>
</evidence>
<evidence type="ECO:0000256" key="7">
    <source>
        <dbReference type="ARBA" id="ARBA00022741"/>
    </source>
</evidence>
<dbReference type="PRINTS" id="PR00344">
    <property type="entry name" value="BCTRLSENSOR"/>
</dbReference>
<dbReference type="Proteomes" id="UP000177515">
    <property type="component" value="Chromosome 1"/>
</dbReference>
<dbReference type="Gene3D" id="3.40.50.300">
    <property type="entry name" value="P-loop containing nucleotide triphosphate hydrolases"/>
    <property type="match status" value="1"/>
</dbReference>
<feature type="transmembrane region" description="Helical" evidence="14">
    <location>
        <begin position="523"/>
        <end position="544"/>
    </location>
</feature>
<feature type="transmembrane region" description="Helical" evidence="14">
    <location>
        <begin position="471"/>
        <end position="487"/>
    </location>
</feature>
<dbReference type="SUPFAM" id="SSF47384">
    <property type="entry name" value="Homodimeric domain of signal transducing histidine kinase"/>
    <property type="match status" value="1"/>
</dbReference>
<keyword evidence="6 14" id="KW-0812">Transmembrane</keyword>
<dbReference type="InterPro" id="IPR003661">
    <property type="entry name" value="HisK_dim/P_dom"/>
</dbReference>
<keyword evidence="8 16" id="KW-0418">Kinase</keyword>
<feature type="domain" description="Histidine kinase" evidence="15">
    <location>
        <begin position="721"/>
        <end position="937"/>
    </location>
</feature>
<evidence type="ECO:0000256" key="11">
    <source>
        <dbReference type="ARBA" id="ARBA00023012"/>
    </source>
</evidence>
<dbReference type="InterPro" id="IPR029016">
    <property type="entry name" value="GAF-like_dom_sf"/>
</dbReference>
<evidence type="ECO:0000256" key="2">
    <source>
        <dbReference type="ARBA" id="ARBA00004141"/>
    </source>
</evidence>
<dbReference type="InterPro" id="IPR036097">
    <property type="entry name" value="HisK_dim/P_sf"/>
</dbReference>
<evidence type="ECO:0000256" key="13">
    <source>
        <dbReference type="SAM" id="MobiDB-lite"/>
    </source>
</evidence>
<dbReference type="InterPro" id="IPR025201">
    <property type="entry name" value="KdpD_TM"/>
</dbReference>
<dbReference type="Pfam" id="PF02518">
    <property type="entry name" value="HATPase_c"/>
    <property type="match status" value="1"/>
</dbReference>
<dbReference type="InterPro" id="IPR036890">
    <property type="entry name" value="HATPase_C_sf"/>
</dbReference>